<evidence type="ECO:0000256" key="1">
    <source>
        <dbReference type="SAM" id="MobiDB-lite"/>
    </source>
</evidence>
<gene>
    <name evidence="3" type="ORF">UFOPK3914_02049</name>
</gene>
<dbReference type="InterPro" id="IPR025924">
    <property type="entry name" value="YHYH_dom"/>
</dbReference>
<accession>A0A6J7P9I4</accession>
<evidence type="ECO:0000259" key="2">
    <source>
        <dbReference type="Pfam" id="PF14240"/>
    </source>
</evidence>
<dbReference type="EMBL" id="CAFBOG010000283">
    <property type="protein sequence ID" value="CAB4999492.1"/>
    <property type="molecule type" value="Genomic_DNA"/>
</dbReference>
<organism evidence="3">
    <name type="scientific">freshwater metagenome</name>
    <dbReference type="NCBI Taxonomy" id="449393"/>
    <lineage>
        <taxon>unclassified sequences</taxon>
        <taxon>metagenomes</taxon>
        <taxon>ecological metagenomes</taxon>
    </lineage>
</organism>
<feature type="region of interest" description="Disordered" evidence="1">
    <location>
        <begin position="37"/>
        <end position="71"/>
    </location>
</feature>
<reference evidence="3" key="1">
    <citation type="submission" date="2020-05" db="EMBL/GenBank/DDBJ databases">
        <authorList>
            <person name="Chiriac C."/>
            <person name="Salcher M."/>
            <person name="Ghai R."/>
            <person name="Kavagutti S V."/>
        </authorList>
    </citation>
    <scope>NUCLEOTIDE SEQUENCE</scope>
</reference>
<name>A0A6J7P9I4_9ZZZZ</name>
<protein>
    <submittedName>
        <fullName evidence="3">Unannotated protein</fullName>
    </submittedName>
</protein>
<feature type="compositionally biased region" description="Low complexity" evidence="1">
    <location>
        <begin position="43"/>
        <end position="66"/>
    </location>
</feature>
<proteinExistence type="predicted"/>
<evidence type="ECO:0000313" key="3">
    <source>
        <dbReference type="EMBL" id="CAB4999492.1"/>
    </source>
</evidence>
<sequence>MIGGILLSRLEPGGLVVRVMRVVAVVGLLAGAVFSGSCSNDESTTTTVPATSTTDAPASSDAAADSGWESNGEPSVLNTAAAATSLSAAAKNTLYACINVQIPGSDTTIVLGQTVAKELTQAQTPWVQDSKVVISEIEVVPGSVSMESVFEVTETETTRRLKGNGIPKHPIGVFPIPQTSSAYQYYAALPAEGYANAAEIPVEPYDLDVTLPLSPEVSATPSCIPELMTGVALTGGAWHVEIAPDSKLNVYDPNAALPTDRCFGHPYAKQYHYHGYSWKCMDQGKAGEQSPLLGYALDGFGIYGPLGADGKPVTNAQLDECHGMVSEVMFNGKMQSIYHYVLNNEYPYSVGCFRGKVQASMAGM</sequence>
<dbReference type="AlphaFoldDB" id="A0A6J7P9I4"/>
<dbReference type="Pfam" id="PF14240">
    <property type="entry name" value="YHYH"/>
    <property type="match status" value="1"/>
</dbReference>
<feature type="domain" description="YHYH" evidence="2">
    <location>
        <begin position="211"/>
        <end position="307"/>
    </location>
</feature>